<dbReference type="Proteomes" id="UP000008694">
    <property type="component" value="Unassembled WGS sequence"/>
</dbReference>
<name>D7MDU3_ARALL</name>
<dbReference type="AlphaFoldDB" id="D7MDU3"/>
<dbReference type="PANTHER" id="PTHR31589:SF61">
    <property type="entry name" value="CARBOXYL-TERMINAL PEPTIDASE-RELATED"/>
    <property type="match status" value="1"/>
</dbReference>
<feature type="domain" description="Neprosin PEP catalytic" evidence="2">
    <location>
        <begin position="737"/>
        <end position="1001"/>
    </location>
</feature>
<evidence type="ECO:0000313" key="4">
    <source>
        <dbReference type="Proteomes" id="UP000008694"/>
    </source>
</evidence>
<gene>
    <name evidence="3" type="ORF">ARALYDRAFT_492539</name>
</gene>
<dbReference type="Gene3D" id="3.90.1320.10">
    <property type="entry name" value="Outer-capsid protein sigma 3, large lobe"/>
    <property type="match status" value="1"/>
</dbReference>
<feature type="chain" id="PRO_5003103060" description="Neprosin PEP catalytic domain-containing protein" evidence="1">
    <location>
        <begin position="24"/>
        <end position="1003"/>
    </location>
</feature>
<dbReference type="Gramene" id="fgenesh2_kg.7__1972__AT4G23370.1">
    <property type="protein sequence ID" value="fgenesh2_kg.7__1972__AT4G23370.1"/>
    <property type="gene ID" value="fgenesh2_kg.7__1972__AT4G23370.1"/>
</dbReference>
<evidence type="ECO:0000313" key="3">
    <source>
        <dbReference type="EMBL" id="EFH43971.1"/>
    </source>
</evidence>
<feature type="signal peptide" evidence="1">
    <location>
        <begin position="1"/>
        <end position="23"/>
    </location>
</feature>
<keyword evidence="4" id="KW-1185">Reference proteome</keyword>
<dbReference type="InterPro" id="IPR025521">
    <property type="entry name" value="Neprosin_propep"/>
</dbReference>
<feature type="domain" description="Neprosin PEP catalytic" evidence="2">
    <location>
        <begin position="73"/>
        <end position="282"/>
    </location>
</feature>
<dbReference type="STRING" id="81972.D7MDU3"/>
<protein>
    <recommendedName>
        <fullName evidence="2">Neprosin PEP catalytic domain-containing protein</fullName>
    </recommendedName>
</protein>
<dbReference type="HOGENOM" id="CLU_293091_0_0_1"/>
<dbReference type="PANTHER" id="PTHR31589">
    <property type="entry name" value="PROTEIN, PUTATIVE (DUF239)-RELATED-RELATED"/>
    <property type="match status" value="1"/>
</dbReference>
<reference evidence="4" key="1">
    <citation type="journal article" date="2011" name="Nat. Genet.">
        <title>The Arabidopsis lyrata genome sequence and the basis of rapid genome size change.</title>
        <authorList>
            <person name="Hu T.T."/>
            <person name="Pattyn P."/>
            <person name="Bakker E.G."/>
            <person name="Cao J."/>
            <person name="Cheng J.-F."/>
            <person name="Clark R.M."/>
            <person name="Fahlgren N."/>
            <person name="Fawcett J.A."/>
            <person name="Grimwood J."/>
            <person name="Gundlach H."/>
            <person name="Haberer G."/>
            <person name="Hollister J.D."/>
            <person name="Ossowski S."/>
            <person name="Ottilar R.P."/>
            <person name="Salamov A.A."/>
            <person name="Schneeberger K."/>
            <person name="Spannagl M."/>
            <person name="Wang X."/>
            <person name="Yang L."/>
            <person name="Nasrallah M.E."/>
            <person name="Bergelson J."/>
            <person name="Carrington J.C."/>
            <person name="Gaut B.S."/>
            <person name="Schmutz J."/>
            <person name="Mayer K.F.X."/>
            <person name="Van de Peer Y."/>
            <person name="Grigoriev I.V."/>
            <person name="Nordborg M."/>
            <person name="Weigel D."/>
            <person name="Guo Y.-L."/>
        </authorList>
    </citation>
    <scope>NUCLEOTIDE SEQUENCE [LARGE SCALE GENOMIC DNA]</scope>
    <source>
        <strain evidence="4">cv. MN47</strain>
    </source>
</reference>
<dbReference type="eggNOG" id="ENOG502QU6K">
    <property type="taxonomic scope" value="Eukaryota"/>
</dbReference>
<dbReference type="EMBL" id="GL348719">
    <property type="protein sequence ID" value="EFH43971.1"/>
    <property type="molecule type" value="Genomic_DNA"/>
</dbReference>
<dbReference type="InterPro" id="IPR053168">
    <property type="entry name" value="Glutamic_endopeptidase"/>
</dbReference>
<accession>D7MDU3</accession>
<evidence type="ECO:0000256" key="1">
    <source>
        <dbReference type="SAM" id="SignalP"/>
    </source>
</evidence>
<evidence type="ECO:0000259" key="2">
    <source>
        <dbReference type="PROSITE" id="PS52045"/>
    </source>
</evidence>
<proteinExistence type="predicted"/>
<sequence>MISSDKLLLLTFSALSLILVVESHRPILLEDNENELVRLLNYINKPPIKSFQKFPTSSNFFKRGAYLYVSSKSKNIDLTGFHFAVAQYKNSHYGAKGNLNLWEPEVSPNQFSLASMLISRGLNEQFQGIRAGWIVYQWLNRNHTRLYTYWTTDGFKKTGCYNTLCPGFIQHQAINYQNFNCYFEKFLEMSLIHQQLRLLGPVKEKSPSMGSGHFPEEGFKKAAYVSGIEVVEDTKLEGSMGPPLHSLTTFSSTPNCYKAIKKPGIGELWDNAIFFGGPGGSIALILVSESYRTKQLEEEENELERLLKNINKPAIKSFRTKHGDTLDCIDIHKQLAFDHSLLINHSIQLRPTTIPKWTISNNNNSEKGGSLPFRQDGISCPLGTVIVKRTTLEDLIQARSLKSMGFKSSRYVSSNGKNIDLSGYHFAVAQYKKFHYGAKGNLNIWEPEVSPNQFSLASITIAAGSNEQFQGIRAGWIADGFEKTGCYNTLCPGFVQVSTDIPLGYLLQPVSIYGGKQYEVGINMYKDHITGNWWLVAFNDNYVGYWPKSLFTAVGLGHGGSLASWGGEVYSPVKEKSPRMGSGHFPEKRSYTKVAYMNDFVVYNDLGSVATKERRAIQTKAEMKEMERQLKAINKPAIKSFKTEHGDIFDCIKIHKQLAFDHPLLKNHSVQLKPTTVPEWITGNNISGTFDLLQEGISCPDGTVIVKRTTMQDLMHAKRLKSMGFNGPRSFLKERNNTNSNGKFYFAKADFGPDSFSGVKGNINIWKPKILLDQVSFAFISVGGGPKEKFASISAGWMVNPSLYYGDYVRLYASWTVSFDLSTSQGLISIHGSQTGCYDMSCPGFVQVSKTTPISAILQPISIYDGPQYELRLSLYQDRVKGDWWFAFKDENIGYWPASLLKSWRESNNANYASWGGQVYSPVTEKALVMGSGHWPIGGLKKAAYVSGIKIIDRSGTVFDPEVGSVKVHESRPNCYKAIYVHEDDEPWLRAVYFGGPGGCIGR</sequence>
<dbReference type="InterPro" id="IPR004314">
    <property type="entry name" value="Neprosin"/>
</dbReference>
<keyword evidence="1" id="KW-0732">Signal</keyword>
<dbReference type="PROSITE" id="PS52045">
    <property type="entry name" value="NEPROSIN_PEP_CD"/>
    <property type="match status" value="3"/>
</dbReference>
<organism evidence="4">
    <name type="scientific">Arabidopsis lyrata subsp. lyrata</name>
    <name type="common">Lyre-leaved rock-cress</name>
    <dbReference type="NCBI Taxonomy" id="81972"/>
    <lineage>
        <taxon>Eukaryota</taxon>
        <taxon>Viridiplantae</taxon>
        <taxon>Streptophyta</taxon>
        <taxon>Embryophyta</taxon>
        <taxon>Tracheophyta</taxon>
        <taxon>Spermatophyta</taxon>
        <taxon>Magnoliopsida</taxon>
        <taxon>eudicotyledons</taxon>
        <taxon>Gunneridae</taxon>
        <taxon>Pentapetalae</taxon>
        <taxon>rosids</taxon>
        <taxon>malvids</taxon>
        <taxon>Brassicales</taxon>
        <taxon>Brassicaceae</taxon>
        <taxon>Camelineae</taxon>
        <taxon>Arabidopsis</taxon>
    </lineage>
</organism>
<dbReference type="Pfam" id="PF03080">
    <property type="entry name" value="Neprosin"/>
    <property type="match status" value="4"/>
</dbReference>
<dbReference type="Pfam" id="PF14365">
    <property type="entry name" value="Neprosin_AP"/>
    <property type="match status" value="2"/>
</dbReference>
<feature type="domain" description="Neprosin PEP catalytic" evidence="2">
    <location>
        <begin position="412"/>
        <end position="652"/>
    </location>
</feature>